<dbReference type="Pfam" id="PF10604">
    <property type="entry name" value="Polyketide_cyc2"/>
    <property type="match status" value="1"/>
</dbReference>
<accession>A0ABY9WNS6</accession>
<dbReference type="InterPro" id="IPR019587">
    <property type="entry name" value="Polyketide_cyclase/dehydratase"/>
</dbReference>
<gene>
    <name evidence="1" type="ORF">F0U60_16055</name>
</gene>
<dbReference type="RefSeq" id="WP_395820272.1">
    <property type="nucleotide sequence ID" value="NZ_CP043494.1"/>
</dbReference>
<dbReference type="Gene3D" id="3.30.530.20">
    <property type="match status" value="1"/>
</dbReference>
<reference evidence="1 2" key="1">
    <citation type="submission" date="2019-08" db="EMBL/GenBank/DDBJ databases">
        <title>Archangium and Cystobacter genomes.</title>
        <authorList>
            <person name="Chen I.-C.K."/>
            <person name="Wielgoss S."/>
        </authorList>
    </citation>
    <scope>NUCLEOTIDE SEQUENCE [LARGE SCALE GENOMIC DNA]</scope>
    <source>
        <strain evidence="1 2">Cbm 6</strain>
    </source>
</reference>
<dbReference type="InterPro" id="IPR023393">
    <property type="entry name" value="START-like_dom_sf"/>
</dbReference>
<evidence type="ECO:0000313" key="1">
    <source>
        <dbReference type="EMBL" id="WNG45445.1"/>
    </source>
</evidence>
<name>A0ABY9WNS6_9BACT</name>
<evidence type="ECO:0008006" key="3">
    <source>
        <dbReference type="Google" id="ProtNLM"/>
    </source>
</evidence>
<dbReference type="Proteomes" id="UP001611383">
    <property type="component" value="Chromosome"/>
</dbReference>
<sequence length="154" mass="17201">MPIEFTVRKEIAAPPDRVFAVMKDLDAMGKWMPSFVSIEKLTPGRFGIGTKWRETRRMFGRTASELFEVTGYEPGKLLELYVDGTQGSSRRGHYRYRHLLEPSGEKTTVTLAAEIGGMGALMELLGRFMVGTFKKAIASDLDAMARYIEGSKQG</sequence>
<keyword evidence="2" id="KW-1185">Reference proteome</keyword>
<dbReference type="EMBL" id="CP043494">
    <property type="protein sequence ID" value="WNG45445.1"/>
    <property type="molecule type" value="Genomic_DNA"/>
</dbReference>
<protein>
    <recommendedName>
        <fullName evidence="3">SRPBCC family protein</fullName>
    </recommendedName>
</protein>
<evidence type="ECO:0000313" key="2">
    <source>
        <dbReference type="Proteomes" id="UP001611383"/>
    </source>
</evidence>
<organism evidence="1 2">
    <name type="scientific">Archangium minus</name>
    <dbReference type="NCBI Taxonomy" id="83450"/>
    <lineage>
        <taxon>Bacteria</taxon>
        <taxon>Pseudomonadati</taxon>
        <taxon>Myxococcota</taxon>
        <taxon>Myxococcia</taxon>
        <taxon>Myxococcales</taxon>
        <taxon>Cystobacterineae</taxon>
        <taxon>Archangiaceae</taxon>
        <taxon>Archangium</taxon>
    </lineage>
</organism>
<proteinExistence type="predicted"/>
<dbReference type="SUPFAM" id="SSF55961">
    <property type="entry name" value="Bet v1-like"/>
    <property type="match status" value="1"/>
</dbReference>